<evidence type="ECO:0000313" key="1">
    <source>
        <dbReference type="EMBL" id="KAB2597142.1"/>
    </source>
</evidence>
<keyword evidence="2" id="KW-1185">Reference proteome</keyword>
<comment type="caution">
    <text evidence="1">The sequence shown here is derived from an EMBL/GenBank/DDBJ whole genome shotgun (WGS) entry which is preliminary data.</text>
</comment>
<gene>
    <name evidence="1" type="ORF">D8674_000062</name>
</gene>
<protein>
    <submittedName>
        <fullName evidence="1">S ribonuclease</fullName>
    </submittedName>
</protein>
<reference evidence="1 2" key="3">
    <citation type="submission" date="2019-11" db="EMBL/GenBank/DDBJ databases">
        <title>A de novo genome assembly of a pear dwarfing rootstock.</title>
        <authorList>
            <person name="Wang F."/>
            <person name="Wang J."/>
            <person name="Li S."/>
            <person name="Zhang Y."/>
            <person name="Fang M."/>
            <person name="Ma L."/>
            <person name="Zhao Y."/>
            <person name="Jiang S."/>
        </authorList>
    </citation>
    <scope>NUCLEOTIDE SEQUENCE [LARGE SCALE GENOMIC DNA]</scope>
    <source>
        <strain evidence="1">S2</strain>
        <tissue evidence="1">Leaf</tissue>
    </source>
</reference>
<evidence type="ECO:0000313" key="2">
    <source>
        <dbReference type="Proteomes" id="UP000327157"/>
    </source>
</evidence>
<reference evidence="1 2" key="1">
    <citation type="submission" date="2019-09" db="EMBL/GenBank/DDBJ databases">
        <authorList>
            <person name="Ou C."/>
        </authorList>
    </citation>
    <scope>NUCLEOTIDE SEQUENCE [LARGE SCALE GENOMIC DNA]</scope>
    <source>
        <strain evidence="1">S2</strain>
        <tissue evidence="1">Leaf</tissue>
    </source>
</reference>
<dbReference type="AlphaFoldDB" id="A0A5N5F7I9"/>
<reference evidence="2" key="2">
    <citation type="submission" date="2019-10" db="EMBL/GenBank/DDBJ databases">
        <title>A de novo genome assembly of a pear dwarfing rootstock.</title>
        <authorList>
            <person name="Wang F."/>
            <person name="Wang J."/>
            <person name="Li S."/>
            <person name="Zhang Y."/>
            <person name="Fang M."/>
            <person name="Ma L."/>
            <person name="Zhao Y."/>
            <person name="Jiang S."/>
        </authorList>
    </citation>
    <scope>NUCLEOTIDE SEQUENCE [LARGE SCALE GENOMIC DNA]</scope>
</reference>
<dbReference type="Proteomes" id="UP000327157">
    <property type="component" value="Chromosome 1"/>
</dbReference>
<dbReference type="EMBL" id="SMOL01000768">
    <property type="protein sequence ID" value="KAB2597142.1"/>
    <property type="molecule type" value="Genomic_DNA"/>
</dbReference>
<name>A0A5N5F7I9_9ROSA</name>
<organism evidence="1 2">
    <name type="scientific">Pyrus ussuriensis x Pyrus communis</name>
    <dbReference type="NCBI Taxonomy" id="2448454"/>
    <lineage>
        <taxon>Eukaryota</taxon>
        <taxon>Viridiplantae</taxon>
        <taxon>Streptophyta</taxon>
        <taxon>Embryophyta</taxon>
        <taxon>Tracheophyta</taxon>
        <taxon>Spermatophyta</taxon>
        <taxon>Magnoliopsida</taxon>
        <taxon>eudicotyledons</taxon>
        <taxon>Gunneridae</taxon>
        <taxon>Pentapetalae</taxon>
        <taxon>rosids</taxon>
        <taxon>fabids</taxon>
        <taxon>Rosales</taxon>
        <taxon>Rosaceae</taxon>
        <taxon>Amygdaloideae</taxon>
        <taxon>Maleae</taxon>
        <taxon>Pyrus</taxon>
    </lineage>
</organism>
<proteinExistence type="predicted"/>
<accession>A0A5N5F7I9</accession>
<sequence length="73" mass="8379">MLDGLDGLAIFHEVKREGLDGVKSQRAGDDFHEWAIFKVCMLEVIDHLYKRRGDTITDSELKRHHSSKPDFPA</sequence>